<dbReference type="InterPro" id="IPR013295">
    <property type="entry name" value="MAL"/>
</dbReference>
<accession>A0A8I3N2I5</accession>
<dbReference type="GeneTree" id="ENSGT00940000154987"/>
<dbReference type="GO" id="GO:0042552">
    <property type="term" value="P:myelination"/>
    <property type="evidence" value="ECO:0000318"/>
    <property type="project" value="GO_Central"/>
</dbReference>
<proteinExistence type="inferred from homology"/>
<keyword evidence="12" id="KW-1185">Reference proteome</keyword>
<dbReference type="GO" id="GO:0019911">
    <property type="term" value="F:structural constituent of myelin sheath"/>
    <property type="evidence" value="ECO:0000318"/>
    <property type="project" value="GO_Central"/>
</dbReference>
<dbReference type="PANTHER" id="PTHR22776">
    <property type="entry name" value="MARVEL-CONTAINING POTENTIAL LIPID RAFT-ASSOCIATED PROTEIN"/>
    <property type="match status" value="1"/>
</dbReference>
<dbReference type="PRINTS" id="PR01884">
    <property type="entry name" value="MALPROTEIN"/>
</dbReference>
<dbReference type="InterPro" id="IPR050578">
    <property type="entry name" value="MARVEL-CKLF_proteins"/>
</dbReference>
<evidence type="ECO:0000256" key="1">
    <source>
        <dbReference type="ARBA" id="ARBA00004141"/>
    </source>
</evidence>
<dbReference type="Ensembl" id="ENSCAFT00845012997.1">
    <property type="protein sequence ID" value="ENSCAFP00845010128.1"/>
    <property type="gene ID" value="ENSCAFG00845007302.1"/>
</dbReference>
<evidence type="ECO:0000256" key="7">
    <source>
        <dbReference type="ARBA" id="ARBA00039981"/>
    </source>
</evidence>
<dbReference type="PROSITE" id="PS51225">
    <property type="entry name" value="MARVEL"/>
    <property type="match status" value="1"/>
</dbReference>
<name>A0A8I3N2I5_CANLF</name>
<feature type="compositionally biased region" description="Low complexity" evidence="8">
    <location>
        <begin position="182"/>
        <end position="196"/>
    </location>
</feature>
<evidence type="ECO:0000256" key="9">
    <source>
        <dbReference type="SAM" id="Phobius"/>
    </source>
</evidence>
<evidence type="ECO:0000313" key="11">
    <source>
        <dbReference type="Ensembl" id="ENSCAFP00845010128.1"/>
    </source>
</evidence>
<feature type="domain" description="MARVEL" evidence="10">
    <location>
        <begin position="253"/>
        <end position="386"/>
    </location>
</feature>
<feature type="region of interest" description="Disordered" evidence="8">
    <location>
        <begin position="140"/>
        <end position="240"/>
    </location>
</feature>
<comment type="subcellular location">
    <subcellularLocation>
        <location evidence="1">Membrane</location>
        <topology evidence="1">Multi-pass membrane protein</topology>
    </subcellularLocation>
</comment>
<feature type="transmembrane region" description="Helical" evidence="9">
    <location>
        <begin position="288"/>
        <end position="312"/>
    </location>
</feature>
<keyword evidence="4 9" id="KW-0472">Membrane</keyword>
<dbReference type="OrthoDB" id="9940869at2759"/>
<keyword evidence="2 9" id="KW-0812">Transmembrane</keyword>
<evidence type="ECO:0000256" key="2">
    <source>
        <dbReference type="ARBA" id="ARBA00022692"/>
    </source>
</evidence>
<organism evidence="11 12">
    <name type="scientific">Canis lupus familiaris</name>
    <name type="common">Dog</name>
    <name type="synonym">Canis familiaris</name>
    <dbReference type="NCBI Taxonomy" id="9615"/>
    <lineage>
        <taxon>Eukaryota</taxon>
        <taxon>Metazoa</taxon>
        <taxon>Chordata</taxon>
        <taxon>Craniata</taxon>
        <taxon>Vertebrata</taxon>
        <taxon>Euteleostomi</taxon>
        <taxon>Mammalia</taxon>
        <taxon>Eutheria</taxon>
        <taxon>Laurasiatheria</taxon>
        <taxon>Carnivora</taxon>
        <taxon>Caniformia</taxon>
        <taxon>Canidae</taxon>
        <taxon>Canis</taxon>
    </lineage>
</organism>
<evidence type="ECO:0000313" key="12">
    <source>
        <dbReference type="Proteomes" id="UP000805418"/>
    </source>
</evidence>
<reference evidence="11" key="2">
    <citation type="submission" date="2025-08" db="UniProtKB">
        <authorList>
            <consortium name="Ensembl"/>
        </authorList>
    </citation>
    <scope>IDENTIFICATION</scope>
    <source>
        <strain evidence="11">Boxer</strain>
    </source>
</reference>
<reference evidence="11" key="1">
    <citation type="submission" date="2020-03" db="EMBL/GenBank/DDBJ databases">
        <title>Long-read based genome assembly of a Labrador retriever dog.</title>
        <authorList>
            <person name="Eory L."/>
            <person name="Zhang W."/>
            <person name="Schoenebeck J."/>
        </authorList>
    </citation>
    <scope>NUCLEOTIDE SEQUENCE [LARGE SCALE GENOMIC DNA]</scope>
    <source>
        <strain evidence="11">Labrador retriever</strain>
    </source>
</reference>
<evidence type="ECO:0000256" key="5">
    <source>
        <dbReference type="ARBA" id="ARBA00023288"/>
    </source>
</evidence>
<dbReference type="Proteomes" id="UP000805418">
    <property type="component" value="Chromosome 17"/>
</dbReference>
<evidence type="ECO:0000256" key="8">
    <source>
        <dbReference type="SAM" id="MobiDB-lite"/>
    </source>
</evidence>
<dbReference type="GO" id="GO:0016020">
    <property type="term" value="C:membrane"/>
    <property type="evidence" value="ECO:0000318"/>
    <property type="project" value="GO_Central"/>
</dbReference>
<evidence type="ECO:0000256" key="3">
    <source>
        <dbReference type="ARBA" id="ARBA00022989"/>
    </source>
</evidence>
<keyword evidence="5" id="KW-0449">Lipoprotein</keyword>
<sequence>MSLSVPGIRGRLAPTAAAAALLAGSAAGGQPLPAPQMCMGERPALGLKARGAGARGQSCLGAAPSPPPAAEGRLGPRPALSLNAEVARISARRGKMRRPNLRAAEAMVTRGVSRWGLRGAWVVMVIILKGRRSRARRAKRLAGGASACSGGRWRGRCAQEPGRPAAPPPAAPSGGSGRRASRPWAGTGRAGTAAPPSSAPGSPPLNPRAGAPGPLGSAEQASGQREAEPRVQPAGMAPAAASGGSSLPSGFSVFTTFPDLLFIFEFIFGGLVWILIASSLVPIPLVQGWVMFVSVFCFMATTALLVLYIIGAHGGETSWVTLDAAYHCIAALFYLSASVLEALATIGMQEGYTYKQYHENISAVVSAAVNLPLVPAPPHPPPHRGSAEGCLGPPLSFYFTDF</sequence>
<gene>
    <name evidence="11" type="primary">MAL</name>
</gene>
<feature type="transmembrane region" description="Helical" evidence="9">
    <location>
        <begin position="260"/>
        <end position="281"/>
    </location>
</feature>
<protein>
    <recommendedName>
        <fullName evidence="7">Myelin and lymphocyte protein</fullName>
    </recommendedName>
</protein>
<dbReference type="Pfam" id="PF01284">
    <property type="entry name" value="MARVEL"/>
    <property type="match status" value="1"/>
</dbReference>
<dbReference type="InterPro" id="IPR008253">
    <property type="entry name" value="Marvel"/>
</dbReference>
<evidence type="ECO:0000259" key="10">
    <source>
        <dbReference type="PROSITE" id="PS51225"/>
    </source>
</evidence>
<feature type="compositionally biased region" description="Pro residues" evidence="8">
    <location>
        <begin position="197"/>
        <end position="206"/>
    </location>
</feature>
<feature type="transmembrane region" description="Helical" evidence="9">
    <location>
        <begin position="324"/>
        <end position="346"/>
    </location>
</feature>
<evidence type="ECO:0000256" key="4">
    <source>
        <dbReference type="ARBA" id="ARBA00023136"/>
    </source>
</evidence>
<evidence type="ECO:0000256" key="6">
    <source>
        <dbReference type="ARBA" id="ARBA00034721"/>
    </source>
</evidence>
<reference evidence="11" key="3">
    <citation type="submission" date="2025-09" db="UniProtKB">
        <authorList>
            <consortium name="Ensembl"/>
        </authorList>
    </citation>
    <scope>IDENTIFICATION</scope>
    <source>
        <strain evidence="11">Boxer</strain>
    </source>
</reference>
<dbReference type="AlphaFoldDB" id="A0A8I3N2I5"/>
<comment type="similarity">
    <text evidence="6">Belongs to the MAL family.</text>
</comment>
<keyword evidence="3 9" id="KW-1133">Transmembrane helix</keyword>
<dbReference type="PANTHER" id="PTHR22776:SF12">
    <property type="entry name" value="MYELIN AND LYMPHOCYTE PROTEIN"/>
    <property type="match status" value="1"/>
</dbReference>